<gene>
    <name evidence="1" type="ORF">J421_5110</name>
</gene>
<dbReference type="Proteomes" id="UP000019151">
    <property type="component" value="Plasmid 1"/>
</dbReference>
<organism evidence="1 2">
    <name type="scientific">Gemmatirosa kalamazoonensis</name>
    <dbReference type="NCBI Taxonomy" id="861299"/>
    <lineage>
        <taxon>Bacteria</taxon>
        <taxon>Pseudomonadati</taxon>
        <taxon>Gemmatimonadota</taxon>
        <taxon>Gemmatimonadia</taxon>
        <taxon>Gemmatimonadales</taxon>
        <taxon>Gemmatimonadaceae</taxon>
        <taxon>Gemmatirosa</taxon>
    </lineage>
</organism>
<evidence type="ECO:0000313" key="2">
    <source>
        <dbReference type="Proteomes" id="UP000019151"/>
    </source>
</evidence>
<name>W0RQN0_9BACT</name>
<dbReference type="InParanoid" id="W0RQN0"/>
<dbReference type="SUPFAM" id="SSF54593">
    <property type="entry name" value="Glyoxalase/Bleomycin resistance protein/Dihydroxybiphenyl dioxygenase"/>
    <property type="match status" value="1"/>
</dbReference>
<keyword evidence="2" id="KW-1185">Reference proteome</keyword>
<sequence>MTAEPTLAALVRSVHRLDHEPPPVVSRLRWRFHHIGIPTHEPRPNETHLAAFGLHVSGFSSSPFGIEWMRYSDESPLHPAIKCLPHVAFEVDDLDAALEGQEVIHPPGSPSDGVRAAMILVDGAPVELIWFRENQHTGG</sequence>
<dbReference type="EMBL" id="CP007129">
    <property type="protein sequence ID" value="AHG92645.1"/>
    <property type="molecule type" value="Genomic_DNA"/>
</dbReference>
<dbReference type="KEGG" id="gba:J421_5110"/>
<accession>W0RQN0</accession>
<proteinExistence type="predicted"/>
<geneLocation type="plasmid" evidence="1 2">
    <name>1</name>
</geneLocation>
<dbReference type="RefSeq" id="WP_025413976.1">
    <property type="nucleotide sequence ID" value="NZ_CP007129.1"/>
</dbReference>
<dbReference type="Gene3D" id="3.10.180.10">
    <property type="entry name" value="2,3-Dihydroxybiphenyl 1,2-Dioxygenase, domain 1"/>
    <property type="match status" value="1"/>
</dbReference>
<dbReference type="HOGENOM" id="CLU_139617_1_0_0"/>
<protein>
    <submittedName>
        <fullName evidence="1">Uncharacterized protein</fullName>
    </submittedName>
</protein>
<dbReference type="InterPro" id="IPR029068">
    <property type="entry name" value="Glyas_Bleomycin-R_OHBP_Dase"/>
</dbReference>
<keyword evidence="1" id="KW-0614">Plasmid</keyword>
<reference evidence="1 2" key="1">
    <citation type="journal article" date="2014" name="Genome Announc.">
        <title>Genome Sequence and Methylome of Soil Bacterium Gemmatirosa kalamazoonensis KBS708T, a Member of the Rarely Cultivated Gemmatimonadetes Phylum.</title>
        <authorList>
            <person name="Debruyn J.M."/>
            <person name="Radosevich M."/>
            <person name="Wommack K.E."/>
            <person name="Polson S.W."/>
            <person name="Hauser L.J."/>
            <person name="Fawaz M.N."/>
            <person name="Korlach J."/>
            <person name="Tsai Y.C."/>
        </authorList>
    </citation>
    <scope>NUCLEOTIDE SEQUENCE [LARGE SCALE GENOMIC DNA]</scope>
    <source>
        <strain evidence="1 2">KBS708</strain>
        <plasmid evidence="2">Plasmid 1</plasmid>
    </source>
</reference>
<dbReference type="AlphaFoldDB" id="W0RQN0"/>
<evidence type="ECO:0000313" key="1">
    <source>
        <dbReference type="EMBL" id="AHG92645.1"/>
    </source>
</evidence>